<gene>
    <name evidence="1" type="ordered locus">Rfer_1182</name>
</gene>
<dbReference type="STRING" id="338969.Rfer_1182"/>
<dbReference type="HOGENOM" id="CLU_1905083_0_0_4"/>
<sequence>MRQEELWEWRIKWLGQWTSTINGVTEAEIRKIHPEAIRVLGSRCVRQIAETPDDLKLLMGPATNARLLGVLKNCEVCEHFGGWHPIRVGEKISYRTHGGCLRHGAPKTIAQPEQGCAYWSQKGEPVQPVGAIA</sequence>
<protein>
    <submittedName>
        <fullName evidence="1">Uncharacterized protein</fullName>
    </submittedName>
</protein>
<proteinExistence type="predicted"/>
<dbReference type="Proteomes" id="UP000008332">
    <property type="component" value="Chromosome"/>
</dbReference>
<accession>Q21Z85</accession>
<organism evidence="1 2">
    <name type="scientific">Albidiferax ferrireducens (strain ATCC BAA-621 / DSM 15236 / T118)</name>
    <name type="common">Rhodoferax ferrireducens</name>
    <dbReference type="NCBI Taxonomy" id="338969"/>
    <lineage>
        <taxon>Bacteria</taxon>
        <taxon>Pseudomonadati</taxon>
        <taxon>Pseudomonadota</taxon>
        <taxon>Betaproteobacteria</taxon>
        <taxon>Burkholderiales</taxon>
        <taxon>Comamonadaceae</taxon>
        <taxon>Rhodoferax</taxon>
    </lineage>
</organism>
<reference evidence="2" key="1">
    <citation type="submission" date="2006-02" db="EMBL/GenBank/DDBJ databases">
        <title>Complete sequence of chromosome of Rhodoferax ferrireducens DSM 15236.</title>
        <authorList>
            <person name="Copeland A."/>
            <person name="Lucas S."/>
            <person name="Lapidus A."/>
            <person name="Barry K."/>
            <person name="Detter J.C."/>
            <person name="Glavina del Rio T."/>
            <person name="Hammon N."/>
            <person name="Israni S."/>
            <person name="Pitluck S."/>
            <person name="Brettin T."/>
            <person name="Bruce D."/>
            <person name="Han C."/>
            <person name="Tapia R."/>
            <person name="Gilna P."/>
            <person name="Kiss H."/>
            <person name="Schmutz J."/>
            <person name="Larimer F."/>
            <person name="Land M."/>
            <person name="Kyrpides N."/>
            <person name="Ivanova N."/>
            <person name="Richardson P."/>
        </authorList>
    </citation>
    <scope>NUCLEOTIDE SEQUENCE [LARGE SCALE GENOMIC DNA]</scope>
    <source>
        <strain evidence="2">ATCC BAA-621 / DSM 15236 / T118</strain>
    </source>
</reference>
<dbReference type="AlphaFoldDB" id="Q21Z85"/>
<evidence type="ECO:0000313" key="1">
    <source>
        <dbReference type="EMBL" id="ABD68918.1"/>
    </source>
</evidence>
<dbReference type="RefSeq" id="WP_011463487.1">
    <property type="nucleotide sequence ID" value="NC_007908.1"/>
</dbReference>
<dbReference type="EMBL" id="CP000267">
    <property type="protein sequence ID" value="ABD68918.1"/>
    <property type="molecule type" value="Genomic_DNA"/>
</dbReference>
<dbReference type="OrthoDB" id="8913858at2"/>
<evidence type="ECO:0000313" key="2">
    <source>
        <dbReference type="Proteomes" id="UP000008332"/>
    </source>
</evidence>
<dbReference type="KEGG" id="rfr:Rfer_1182"/>
<name>Q21Z85_ALBFT</name>
<keyword evidence="2" id="KW-1185">Reference proteome</keyword>